<evidence type="ECO:0000256" key="8">
    <source>
        <dbReference type="ARBA" id="ARBA00022763"/>
    </source>
</evidence>
<protein>
    <recommendedName>
        <fullName evidence="5 14">Adenine DNA glycosylase</fullName>
        <ecNumber evidence="4 14">3.2.2.31</ecNumber>
    </recommendedName>
</protein>
<evidence type="ECO:0000256" key="4">
    <source>
        <dbReference type="ARBA" id="ARBA00012045"/>
    </source>
</evidence>
<dbReference type="Pfam" id="PF14815">
    <property type="entry name" value="NUDIX_4"/>
    <property type="match status" value="1"/>
</dbReference>
<comment type="cofactor">
    <cofactor evidence="14">
        <name>[4Fe-4S] cluster</name>
        <dbReference type="ChEBI" id="CHEBI:49883"/>
    </cofactor>
    <text evidence="14">Binds 1 [4Fe-4S] cluster.</text>
</comment>
<reference evidence="16" key="2">
    <citation type="submission" date="2020-09" db="EMBL/GenBank/DDBJ databases">
        <authorList>
            <person name="Sun Q."/>
            <person name="Zhou Y."/>
        </authorList>
    </citation>
    <scope>NUCLEOTIDE SEQUENCE</scope>
    <source>
        <strain evidence="16">CGMCC 1.12921</strain>
    </source>
</reference>
<dbReference type="GO" id="GO:0032357">
    <property type="term" value="F:oxidized purine DNA binding"/>
    <property type="evidence" value="ECO:0007669"/>
    <property type="project" value="TreeGrafter"/>
</dbReference>
<accession>A0A8J2V1A5</accession>
<sequence length="410" mass="44660">MTASIPDAAPCGTAYRARWKNLVPTRLSPCIPVPVYAVARQAGAGYQLDFAFLPLPETSMAPVKIDAALLDWYDRHARDLPWRTGPAARKRGARPDPYRVWLSEVMLQQTTVATVTPRYQRFLELFPTVEALAAAPVEAVLAEWAGLGYYARARNLHKCARAVAGEHGGNFPQTEEGLRALPGIGAYTAAAIAAIAFDEPAVVMDGNIERVMARLFAVETPLPDAKPVLRGHAASLTPDKRPGDYAQALMDLGATICTPRNPACVLCPLRGGCAAQALGIQGDLPRKKKKAAKPTRFGTVFHITRQSDGAVLLVRRPDKGLLGGMLAFPASEWGEKADPEPPVRTDWQIASESVRHTFTHFHLEMDVWQGQVGDELASKLEESLYGRWTDDPAGEGLPTVFRKVLKVLED</sequence>
<evidence type="ECO:0000256" key="10">
    <source>
        <dbReference type="ARBA" id="ARBA00023004"/>
    </source>
</evidence>
<dbReference type="GO" id="GO:0006284">
    <property type="term" value="P:base-excision repair"/>
    <property type="evidence" value="ECO:0007669"/>
    <property type="project" value="UniProtKB-UniRule"/>
</dbReference>
<dbReference type="InterPro" id="IPR003651">
    <property type="entry name" value="Endonuclease3_FeS-loop_motif"/>
</dbReference>
<organism evidence="16 17">
    <name type="scientific">Aquisalinus flavus</name>
    <dbReference type="NCBI Taxonomy" id="1526572"/>
    <lineage>
        <taxon>Bacteria</taxon>
        <taxon>Pseudomonadati</taxon>
        <taxon>Pseudomonadota</taxon>
        <taxon>Alphaproteobacteria</taxon>
        <taxon>Parvularculales</taxon>
        <taxon>Parvularculaceae</taxon>
        <taxon>Aquisalinus</taxon>
    </lineage>
</organism>
<dbReference type="GO" id="GO:0051539">
    <property type="term" value="F:4 iron, 4 sulfur cluster binding"/>
    <property type="evidence" value="ECO:0007669"/>
    <property type="project" value="UniProtKB-UniRule"/>
</dbReference>
<dbReference type="Pfam" id="PF10576">
    <property type="entry name" value="EndIII_4Fe-2S"/>
    <property type="match status" value="1"/>
</dbReference>
<dbReference type="AlphaFoldDB" id="A0A8J2V1A5"/>
<keyword evidence="8 14" id="KW-0227">DNA damage</keyword>
<dbReference type="InterPro" id="IPR004035">
    <property type="entry name" value="Endouclease-III_FeS-bd_BS"/>
</dbReference>
<keyword evidence="10 14" id="KW-0408">Iron</keyword>
<dbReference type="InterPro" id="IPR003265">
    <property type="entry name" value="HhH-GPD_domain"/>
</dbReference>
<dbReference type="GO" id="GO:0000701">
    <property type="term" value="F:purine-specific mismatch base pair DNA N-glycosylase activity"/>
    <property type="evidence" value="ECO:0007669"/>
    <property type="project" value="UniProtKB-EC"/>
</dbReference>
<dbReference type="EMBL" id="BMGH01000001">
    <property type="protein sequence ID" value="GGC95566.1"/>
    <property type="molecule type" value="Genomic_DNA"/>
</dbReference>
<dbReference type="GO" id="GO:0035485">
    <property type="term" value="F:adenine/guanine mispair binding"/>
    <property type="evidence" value="ECO:0007669"/>
    <property type="project" value="TreeGrafter"/>
</dbReference>
<dbReference type="PROSITE" id="PS00764">
    <property type="entry name" value="ENDONUCLEASE_III_1"/>
    <property type="match status" value="1"/>
</dbReference>
<comment type="caution">
    <text evidence="16">The sequence shown here is derived from an EMBL/GenBank/DDBJ whole genome shotgun (WGS) entry which is preliminary data.</text>
</comment>
<keyword evidence="9" id="KW-0378">Hydrolase</keyword>
<dbReference type="FunFam" id="1.10.340.30:FF:000002">
    <property type="entry name" value="Adenine DNA glycosylase"/>
    <property type="match status" value="1"/>
</dbReference>
<evidence type="ECO:0000256" key="9">
    <source>
        <dbReference type="ARBA" id="ARBA00022801"/>
    </source>
</evidence>
<evidence type="ECO:0000259" key="15">
    <source>
        <dbReference type="SMART" id="SM00478"/>
    </source>
</evidence>
<dbReference type="Pfam" id="PF00633">
    <property type="entry name" value="HHH"/>
    <property type="match status" value="1"/>
</dbReference>
<keyword evidence="12" id="KW-0234">DNA repair</keyword>
<dbReference type="EC" id="3.2.2.31" evidence="4 14"/>
<dbReference type="CDD" id="cd03431">
    <property type="entry name" value="NUDIX_DNA_Glycosylase_C-MutY"/>
    <property type="match status" value="1"/>
</dbReference>
<evidence type="ECO:0000256" key="1">
    <source>
        <dbReference type="ARBA" id="ARBA00000843"/>
    </source>
</evidence>
<keyword evidence="13 14" id="KW-0326">Glycosidase</keyword>
<comment type="catalytic activity">
    <reaction evidence="1 14">
        <text>Hydrolyzes free adenine bases from 7,8-dihydro-8-oxoguanine:adenine mismatched double-stranded DNA, leaving an apurinic site.</text>
        <dbReference type="EC" id="3.2.2.31"/>
    </reaction>
</comment>
<reference evidence="16" key="1">
    <citation type="journal article" date="2014" name="Int. J. Syst. Evol. Microbiol.">
        <title>Complete genome sequence of Corynebacterium casei LMG S-19264T (=DSM 44701T), isolated from a smear-ripened cheese.</title>
        <authorList>
            <consortium name="US DOE Joint Genome Institute (JGI-PGF)"/>
            <person name="Walter F."/>
            <person name="Albersmeier A."/>
            <person name="Kalinowski J."/>
            <person name="Ruckert C."/>
        </authorList>
    </citation>
    <scope>NUCLEOTIDE SEQUENCE</scope>
    <source>
        <strain evidence="16">CGMCC 1.12921</strain>
    </source>
</reference>
<comment type="function">
    <text evidence="2">Adenine glycosylase active on G-A mispairs. MutY also corrects error-prone DNA synthesis past GO lesions which are due to the oxidatively damaged form of guanine: 7,8-dihydro-8-oxoguanine (8-oxo-dGTP).</text>
</comment>
<name>A0A8J2V1A5_9PROT</name>
<evidence type="ECO:0000256" key="13">
    <source>
        <dbReference type="ARBA" id="ARBA00023295"/>
    </source>
</evidence>
<dbReference type="Gene3D" id="3.90.79.10">
    <property type="entry name" value="Nucleoside Triphosphate Pyrophosphohydrolase"/>
    <property type="match status" value="1"/>
</dbReference>
<dbReference type="PANTHER" id="PTHR42944">
    <property type="entry name" value="ADENINE DNA GLYCOSYLASE"/>
    <property type="match status" value="1"/>
</dbReference>
<evidence type="ECO:0000313" key="17">
    <source>
        <dbReference type="Proteomes" id="UP000613582"/>
    </source>
</evidence>
<evidence type="ECO:0000256" key="7">
    <source>
        <dbReference type="ARBA" id="ARBA00022723"/>
    </source>
</evidence>
<dbReference type="InterPro" id="IPR000445">
    <property type="entry name" value="HhH_motif"/>
</dbReference>
<dbReference type="InterPro" id="IPR029119">
    <property type="entry name" value="MutY_C"/>
</dbReference>
<evidence type="ECO:0000256" key="11">
    <source>
        <dbReference type="ARBA" id="ARBA00023014"/>
    </source>
</evidence>
<dbReference type="CDD" id="cd00056">
    <property type="entry name" value="ENDO3c"/>
    <property type="match status" value="1"/>
</dbReference>
<dbReference type="GO" id="GO:0006298">
    <property type="term" value="P:mismatch repair"/>
    <property type="evidence" value="ECO:0007669"/>
    <property type="project" value="TreeGrafter"/>
</dbReference>
<dbReference type="InterPro" id="IPR023170">
    <property type="entry name" value="HhH_base_excis_C"/>
</dbReference>
<dbReference type="InterPro" id="IPR005760">
    <property type="entry name" value="A/G_AdeGlyc_MutY"/>
</dbReference>
<dbReference type="Proteomes" id="UP000613582">
    <property type="component" value="Unassembled WGS sequence"/>
</dbReference>
<dbReference type="PANTHER" id="PTHR42944:SF1">
    <property type="entry name" value="ADENINE DNA GLYCOSYLASE"/>
    <property type="match status" value="1"/>
</dbReference>
<dbReference type="SUPFAM" id="SSF55811">
    <property type="entry name" value="Nudix"/>
    <property type="match status" value="1"/>
</dbReference>
<evidence type="ECO:0000256" key="3">
    <source>
        <dbReference type="ARBA" id="ARBA00008343"/>
    </source>
</evidence>
<feature type="domain" description="HhH-GPD" evidence="15">
    <location>
        <begin position="106"/>
        <end position="255"/>
    </location>
</feature>
<evidence type="ECO:0000256" key="6">
    <source>
        <dbReference type="ARBA" id="ARBA00022485"/>
    </source>
</evidence>
<dbReference type="PROSITE" id="PS01155">
    <property type="entry name" value="ENDONUCLEASE_III_2"/>
    <property type="match status" value="1"/>
</dbReference>
<keyword evidence="6" id="KW-0004">4Fe-4S</keyword>
<dbReference type="NCBIfam" id="TIGR01084">
    <property type="entry name" value="mutY"/>
    <property type="match status" value="1"/>
</dbReference>
<dbReference type="Gene3D" id="1.10.340.30">
    <property type="entry name" value="Hypothetical protein, domain 2"/>
    <property type="match status" value="1"/>
</dbReference>
<dbReference type="Pfam" id="PF00730">
    <property type="entry name" value="HhH-GPD"/>
    <property type="match status" value="1"/>
</dbReference>
<proteinExistence type="inferred from homology"/>
<comment type="similarity">
    <text evidence="3 14">Belongs to the Nth/MutY family.</text>
</comment>
<gene>
    <name evidence="16" type="primary">mutY</name>
    <name evidence="16" type="ORF">GCM10011342_00460</name>
</gene>
<dbReference type="GO" id="GO:0046872">
    <property type="term" value="F:metal ion binding"/>
    <property type="evidence" value="ECO:0007669"/>
    <property type="project" value="UniProtKB-UniRule"/>
</dbReference>
<dbReference type="Gene3D" id="1.10.1670.10">
    <property type="entry name" value="Helix-hairpin-Helix base-excision DNA repair enzymes (C-terminal)"/>
    <property type="match status" value="1"/>
</dbReference>
<keyword evidence="7" id="KW-0479">Metal-binding</keyword>
<dbReference type="InterPro" id="IPR004036">
    <property type="entry name" value="Endonuclease-III-like_CS2"/>
</dbReference>
<keyword evidence="11" id="KW-0411">Iron-sulfur</keyword>
<dbReference type="InterPro" id="IPR011257">
    <property type="entry name" value="DNA_glycosylase"/>
</dbReference>
<keyword evidence="17" id="KW-1185">Reference proteome</keyword>
<dbReference type="GO" id="GO:0034039">
    <property type="term" value="F:8-oxo-7,8-dihydroguanine DNA N-glycosylase activity"/>
    <property type="evidence" value="ECO:0007669"/>
    <property type="project" value="TreeGrafter"/>
</dbReference>
<evidence type="ECO:0000256" key="12">
    <source>
        <dbReference type="ARBA" id="ARBA00023204"/>
    </source>
</evidence>
<dbReference type="SUPFAM" id="SSF48150">
    <property type="entry name" value="DNA-glycosylase"/>
    <property type="match status" value="1"/>
</dbReference>
<dbReference type="InterPro" id="IPR044298">
    <property type="entry name" value="MIG/MutY"/>
</dbReference>
<evidence type="ECO:0000313" key="16">
    <source>
        <dbReference type="EMBL" id="GGC95566.1"/>
    </source>
</evidence>
<dbReference type="SMART" id="SM00478">
    <property type="entry name" value="ENDO3c"/>
    <property type="match status" value="1"/>
</dbReference>
<dbReference type="InterPro" id="IPR015797">
    <property type="entry name" value="NUDIX_hydrolase-like_dom_sf"/>
</dbReference>
<evidence type="ECO:0000256" key="14">
    <source>
        <dbReference type="RuleBase" id="RU365096"/>
    </source>
</evidence>
<evidence type="ECO:0000256" key="2">
    <source>
        <dbReference type="ARBA" id="ARBA00002933"/>
    </source>
</evidence>
<evidence type="ECO:0000256" key="5">
    <source>
        <dbReference type="ARBA" id="ARBA00022023"/>
    </source>
</evidence>